<feature type="transmembrane region" description="Helical" evidence="9">
    <location>
        <begin position="12"/>
        <end position="36"/>
    </location>
</feature>
<keyword evidence="7 9" id="KW-0472">Membrane</keyword>
<dbReference type="EMBL" id="BBJU01000026">
    <property type="protein sequence ID" value="GAK72547.1"/>
    <property type="molecule type" value="Genomic_DNA"/>
</dbReference>
<keyword evidence="4 9" id="KW-0812">Transmembrane</keyword>
<sequence length="299" mass="33990">MVLPQSARLHRMLRYIGWPLGLLFVWDIVVTLAYVYLPHPWLNLPVLPMSLLGSALALFMSFRNNSAYSRWWEARTLWGAMVNASRSYGREILYFIDDKQESQDFRHELIRRQIAYVNALRCHLRRQPCEPEIADFLPGDRLRDVVDAANVPNAILNGTAALVRDAFHAGWIDAYSRVQIERIMVDMSNAQGGMERIKNTPLPRGYAYFPTLFVHGFCILLPIGLVDSLTLFTPLASTAVGFMLLAMDRVGADLQDPFENRAHDVPLTSLCRTIQIDLEQLIGDEAPAKPVQPIKNVLW</sequence>
<dbReference type="PANTHER" id="PTHR33281">
    <property type="entry name" value="UPF0187 PROTEIN YNEE"/>
    <property type="match status" value="1"/>
</dbReference>
<keyword evidence="6" id="KW-0406">Ion transport</keyword>
<protein>
    <submittedName>
        <fullName evidence="10">Uncharacterized protein</fullName>
    </submittedName>
</protein>
<dbReference type="eggNOG" id="COG3781">
    <property type="taxonomic scope" value="Bacteria"/>
</dbReference>
<comment type="similarity">
    <text evidence="8">Belongs to the anion channel-forming bestrophin (TC 1.A.46) family.</text>
</comment>
<dbReference type="PANTHER" id="PTHR33281:SF19">
    <property type="entry name" value="VOLTAGE-DEPENDENT ANION CHANNEL-FORMING PROTEIN YNEE"/>
    <property type="match status" value="1"/>
</dbReference>
<name>A0A081D0V1_9HYPH</name>
<evidence type="ECO:0000313" key="11">
    <source>
        <dbReference type="Proteomes" id="UP000028701"/>
    </source>
</evidence>
<evidence type="ECO:0000256" key="7">
    <source>
        <dbReference type="ARBA" id="ARBA00023136"/>
    </source>
</evidence>
<evidence type="ECO:0000313" key="10">
    <source>
        <dbReference type="EMBL" id="GAK72547.1"/>
    </source>
</evidence>
<organism evidence="10 11">
    <name type="scientific">Agrobacterium rubi TR3 = NBRC 13261</name>
    <dbReference type="NCBI Taxonomy" id="1368415"/>
    <lineage>
        <taxon>Bacteria</taxon>
        <taxon>Pseudomonadati</taxon>
        <taxon>Pseudomonadota</taxon>
        <taxon>Alphaproteobacteria</taxon>
        <taxon>Hyphomicrobiales</taxon>
        <taxon>Rhizobiaceae</taxon>
        <taxon>Rhizobium/Agrobacterium group</taxon>
        <taxon>Agrobacterium</taxon>
    </lineage>
</organism>
<proteinExistence type="inferred from homology"/>
<feature type="transmembrane region" description="Helical" evidence="9">
    <location>
        <begin position="206"/>
        <end position="225"/>
    </location>
</feature>
<reference evidence="10 11" key="1">
    <citation type="submission" date="2014-08" db="EMBL/GenBank/DDBJ databases">
        <title>Whole genome shotgun sequence of Rhizobium rubi NBRC 13261.</title>
        <authorList>
            <person name="Katano-Makiyama Y."/>
            <person name="Hosoyama A."/>
            <person name="Hashimoto M."/>
            <person name="Hosoyama Y."/>
            <person name="Noguchi M."/>
            <person name="Tsuchikane K."/>
            <person name="Uohara A."/>
            <person name="Ohji S."/>
            <person name="Ichikawa N."/>
            <person name="Kimura A."/>
            <person name="Yamazoe A."/>
            <person name="Fujita N."/>
        </authorList>
    </citation>
    <scope>NUCLEOTIDE SEQUENCE [LARGE SCALE GENOMIC DNA]</scope>
    <source>
        <strain evidence="10 11">NBRC 13261</strain>
    </source>
</reference>
<evidence type="ECO:0000256" key="5">
    <source>
        <dbReference type="ARBA" id="ARBA00022989"/>
    </source>
</evidence>
<dbReference type="OrthoDB" id="445589at2"/>
<gene>
    <name evidence="10" type="ORF">RRU01S_26_00740</name>
</gene>
<evidence type="ECO:0000256" key="4">
    <source>
        <dbReference type="ARBA" id="ARBA00022692"/>
    </source>
</evidence>
<keyword evidence="5 9" id="KW-1133">Transmembrane helix</keyword>
<dbReference type="Pfam" id="PF25539">
    <property type="entry name" value="Bestrophin_2"/>
    <property type="match status" value="1"/>
</dbReference>
<dbReference type="GO" id="GO:0005886">
    <property type="term" value="C:plasma membrane"/>
    <property type="evidence" value="ECO:0007669"/>
    <property type="project" value="UniProtKB-SubCell"/>
</dbReference>
<evidence type="ECO:0000256" key="6">
    <source>
        <dbReference type="ARBA" id="ARBA00023065"/>
    </source>
</evidence>
<keyword evidence="2" id="KW-0813">Transport</keyword>
<dbReference type="GO" id="GO:0005254">
    <property type="term" value="F:chloride channel activity"/>
    <property type="evidence" value="ECO:0007669"/>
    <property type="project" value="InterPro"/>
</dbReference>
<feature type="transmembrane region" description="Helical" evidence="9">
    <location>
        <begin position="42"/>
        <end position="62"/>
    </location>
</feature>
<evidence type="ECO:0000256" key="3">
    <source>
        <dbReference type="ARBA" id="ARBA00022475"/>
    </source>
</evidence>
<accession>A0A081D0V1</accession>
<dbReference type="RefSeq" id="WP_045231978.1">
    <property type="nucleotide sequence ID" value="NZ_BBJU01000026.1"/>
</dbReference>
<comment type="subcellular location">
    <subcellularLocation>
        <location evidence="1">Cell membrane</location>
        <topology evidence="1">Multi-pass membrane protein</topology>
    </subcellularLocation>
</comment>
<dbReference type="InterPro" id="IPR044669">
    <property type="entry name" value="YneE/VCCN1/2-like"/>
</dbReference>
<keyword evidence="3" id="KW-1003">Cell membrane</keyword>
<comment type="caution">
    <text evidence="10">The sequence shown here is derived from an EMBL/GenBank/DDBJ whole genome shotgun (WGS) entry which is preliminary data.</text>
</comment>
<evidence type="ECO:0000256" key="8">
    <source>
        <dbReference type="ARBA" id="ARBA00034708"/>
    </source>
</evidence>
<evidence type="ECO:0000256" key="9">
    <source>
        <dbReference type="SAM" id="Phobius"/>
    </source>
</evidence>
<dbReference type="Proteomes" id="UP000028701">
    <property type="component" value="Unassembled WGS sequence"/>
</dbReference>
<evidence type="ECO:0000256" key="1">
    <source>
        <dbReference type="ARBA" id="ARBA00004651"/>
    </source>
</evidence>
<evidence type="ECO:0000256" key="2">
    <source>
        <dbReference type="ARBA" id="ARBA00022448"/>
    </source>
</evidence>
<dbReference type="AlphaFoldDB" id="A0A081D0V1"/>